<dbReference type="EMBL" id="BMAV01002935">
    <property type="protein sequence ID" value="GFY42174.1"/>
    <property type="molecule type" value="Genomic_DNA"/>
</dbReference>
<proteinExistence type="predicted"/>
<evidence type="ECO:0000313" key="1">
    <source>
        <dbReference type="EMBL" id="GFY42174.1"/>
    </source>
</evidence>
<sequence>MSNHSRNMVYNHLIAEGESKLLGLPTRSKVLKQITSATKSFIHGVKVPGSNDLQHYNFKKQSDKGLGWSIICMGFYRNHVAGLLTSPKHRN</sequence>
<gene>
    <name evidence="1" type="ORF">TNIN_499361</name>
</gene>
<accession>A0A8X6WVM2</accession>
<keyword evidence="2" id="KW-1185">Reference proteome</keyword>
<dbReference type="AlphaFoldDB" id="A0A8X6WVM2"/>
<organism evidence="1 2">
    <name type="scientific">Trichonephila inaurata madagascariensis</name>
    <dbReference type="NCBI Taxonomy" id="2747483"/>
    <lineage>
        <taxon>Eukaryota</taxon>
        <taxon>Metazoa</taxon>
        <taxon>Ecdysozoa</taxon>
        <taxon>Arthropoda</taxon>
        <taxon>Chelicerata</taxon>
        <taxon>Arachnida</taxon>
        <taxon>Araneae</taxon>
        <taxon>Araneomorphae</taxon>
        <taxon>Entelegynae</taxon>
        <taxon>Araneoidea</taxon>
        <taxon>Nephilidae</taxon>
        <taxon>Trichonephila</taxon>
        <taxon>Trichonephila inaurata</taxon>
    </lineage>
</organism>
<evidence type="ECO:0000313" key="2">
    <source>
        <dbReference type="Proteomes" id="UP000886998"/>
    </source>
</evidence>
<reference evidence="1" key="1">
    <citation type="submission" date="2020-08" db="EMBL/GenBank/DDBJ databases">
        <title>Multicomponent nature underlies the extraordinary mechanical properties of spider dragline silk.</title>
        <authorList>
            <person name="Kono N."/>
            <person name="Nakamura H."/>
            <person name="Mori M."/>
            <person name="Yoshida Y."/>
            <person name="Ohtoshi R."/>
            <person name="Malay A.D."/>
            <person name="Moran D.A.P."/>
            <person name="Tomita M."/>
            <person name="Numata K."/>
            <person name="Arakawa K."/>
        </authorList>
    </citation>
    <scope>NUCLEOTIDE SEQUENCE</scope>
</reference>
<protein>
    <submittedName>
        <fullName evidence="1">Uncharacterized protein</fullName>
    </submittedName>
</protein>
<comment type="caution">
    <text evidence="1">The sequence shown here is derived from an EMBL/GenBank/DDBJ whole genome shotgun (WGS) entry which is preliminary data.</text>
</comment>
<name>A0A8X6WVM2_9ARAC</name>
<dbReference type="Proteomes" id="UP000886998">
    <property type="component" value="Unassembled WGS sequence"/>
</dbReference>